<organism evidence="1 2">
    <name type="scientific">Boletus edulis BED1</name>
    <dbReference type="NCBI Taxonomy" id="1328754"/>
    <lineage>
        <taxon>Eukaryota</taxon>
        <taxon>Fungi</taxon>
        <taxon>Dikarya</taxon>
        <taxon>Basidiomycota</taxon>
        <taxon>Agaricomycotina</taxon>
        <taxon>Agaricomycetes</taxon>
        <taxon>Agaricomycetidae</taxon>
        <taxon>Boletales</taxon>
        <taxon>Boletineae</taxon>
        <taxon>Boletaceae</taxon>
        <taxon>Boletoideae</taxon>
        <taxon>Boletus</taxon>
    </lineage>
</organism>
<dbReference type="AlphaFoldDB" id="A0AAD4C613"/>
<keyword evidence="2" id="KW-1185">Reference proteome</keyword>
<accession>A0AAD4C613</accession>
<comment type="caution">
    <text evidence="1">The sequence shown here is derived from an EMBL/GenBank/DDBJ whole genome shotgun (WGS) entry which is preliminary data.</text>
</comment>
<evidence type="ECO:0000313" key="1">
    <source>
        <dbReference type="EMBL" id="KAF8449478.1"/>
    </source>
</evidence>
<dbReference type="EMBL" id="WHUW01000003">
    <property type="protein sequence ID" value="KAF8449478.1"/>
    <property type="molecule type" value="Genomic_DNA"/>
</dbReference>
<reference evidence="1" key="1">
    <citation type="submission" date="2019-10" db="EMBL/GenBank/DDBJ databases">
        <authorList>
            <consortium name="DOE Joint Genome Institute"/>
            <person name="Kuo A."/>
            <person name="Miyauchi S."/>
            <person name="Kiss E."/>
            <person name="Drula E."/>
            <person name="Kohler A."/>
            <person name="Sanchez-Garcia M."/>
            <person name="Andreopoulos B."/>
            <person name="Barry K.W."/>
            <person name="Bonito G."/>
            <person name="Buee M."/>
            <person name="Carver A."/>
            <person name="Chen C."/>
            <person name="Cichocki N."/>
            <person name="Clum A."/>
            <person name="Culley D."/>
            <person name="Crous P.W."/>
            <person name="Fauchery L."/>
            <person name="Girlanda M."/>
            <person name="Hayes R."/>
            <person name="Keri Z."/>
            <person name="LaButti K."/>
            <person name="Lipzen A."/>
            <person name="Lombard V."/>
            <person name="Magnuson J."/>
            <person name="Maillard F."/>
            <person name="Morin E."/>
            <person name="Murat C."/>
            <person name="Nolan M."/>
            <person name="Ohm R."/>
            <person name="Pangilinan J."/>
            <person name="Pereira M."/>
            <person name="Perotto S."/>
            <person name="Peter M."/>
            <person name="Riley R."/>
            <person name="Sitrit Y."/>
            <person name="Stielow B."/>
            <person name="Szollosi G."/>
            <person name="Zifcakova L."/>
            <person name="Stursova M."/>
            <person name="Spatafora J.W."/>
            <person name="Tedersoo L."/>
            <person name="Vaario L.-M."/>
            <person name="Yamada A."/>
            <person name="Yan M."/>
            <person name="Wang P."/>
            <person name="Xu J."/>
            <person name="Bruns T."/>
            <person name="Baldrian P."/>
            <person name="Vilgalys R."/>
            <person name="Henrissat B."/>
            <person name="Grigoriev I.V."/>
            <person name="Hibbett D."/>
            <person name="Nagy L.G."/>
            <person name="Martin F.M."/>
        </authorList>
    </citation>
    <scope>NUCLEOTIDE SEQUENCE</scope>
    <source>
        <strain evidence="1">BED1</strain>
    </source>
</reference>
<proteinExistence type="predicted"/>
<sequence length="69" mass="8158">MMKLSYIFCTPKYIKMPGRESRRASMRQRSREFAGEIPSPWQTNLSEIRKSLEYEPAGHVTRLIIHPSY</sequence>
<gene>
    <name evidence="1" type="ORF">L210DRAFT_2665192</name>
</gene>
<reference evidence="1" key="2">
    <citation type="journal article" date="2020" name="Nat. Commun.">
        <title>Large-scale genome sequencing of mycorrhizal fungi provides insights into the early evolution of symbiotic traits.</title>
        <authorList>
            <person name="Miyauchi S."/>
            <person name="Kiss E."/>
            <person name="Kuo A."/>
            <person name="Drula E."/>
            <person name="Kohler A."/>
            <person name="Sanchez-Garcia M."/>
            <person name="Morin E."/>
            <person name="Andreopoulos B."/>
            <person name="Barry K.W."/>
            <person name="Bonito G."/>
            <person name="Buee M."/>
            <person name="Carver A."/>
            <person name="Chen C."/>
            <person name="Cichocki N."/>
            <person name="Clum A."/>
            <person name="Culley D."/>
            <person name="Crous P.W."/>
            <person name="Fauchery L."/>
            <person name="Girlanda M."/>
            <person name="Hayes R.D."/>
            <person name="Keri Z."/>
            <person name="LaButti K."/>
            <person name="Lipzen A."/>
            <person name="Lombard V."/>
            <person name="Magnuson J."/>
            <person name="Maillard F."/>
            <person name="Murat C."/>
            <person name="Nolan M."/>
            <person name="Ohm R.A."/>
            <person name="Pangilinan J."/>
            <person name="Pereira M.F."/>
            <person name="Perotto S."/>
            <person name="Peter M."/>
            <person name="Pfister S."/>
            <person name="Riley R."/>
            <person name="Sitrit Y."/>
            <person name="Stielow J.B."/>
            <person name="Szollosi G."/>
            <person name="Zifcakova L."/>
            <person name="Stursova M."/>
            <person name="Spatafora J.W."/>
            <person name="Tedersoo L."/>
            <person name="Vaario L.M."/>
            <person name="Yamada A."/>
            <person name="Yan M."/>
            <person name="Wang P."/>
            <person name="Xu J."/>
            <person name="Bruns T."/>
            <person name="Baldrian P."/>
            <person name="Vilgalys R."/>
            <person name="Dunand C."/>
            <person name="Henrissat B."/>
            <person name="Grigoriev I.V."/>
            <person name="Hibbett D."/>
            <person name="Nagy L.G."/>
            <person name="Martin F.M."/>
        </authorList>
    </citation>
    <scope>NUCLEOTIDE SEQUENCE</scope>
    <source>
        <strain evidence="1">BED1</strain>
    </source>
</reference>
<name>A0AAD4C613_BOLED</name>
<dbReference type="Proteomes" id="UP001194468">
    <property type="component" value="Unassembled WGS sequence"/>
</dbReference>
<evidence type="ECO:0000313" key="2">
    <source>
        <dbReference type="Proteomes" id="UP001194468"/>
    </source>
</evidence>
<protein>
    <submittedName>
        <fullName evidence="1">Uncharacterized protein</fullName>
    </submittedName>
</protein>